<evidence type="ECO:0000313" key="5">
    <source>
        <dbReference type="EMBL" id="RFM35428.1"/>
    </source>
</evidence>
<dbReference type="PANTHER" id="PTHR46796">
    <property type="entry name" value="HTH-TYPE TRANSCRIPTIONAL ACTIVATOR RHAS-RELATED"/>
    <property type="match status" value="1"/>
</dbReference>
<keyword evidence="3" id="KW-0804">Transcription</keyword>
<organism evidence="5 6">
    <name type="scientific">Chitinophaga silvisoli</name>
    <dbReference type="NCBI Taxonomy" id="2291814"/>
    <lineage>
        <taxon>Bacteria</taxon>
        <taxon>Pseudomonadati</taxon>
        <taxon>Bacteroidota</taxon>
        <taxon>Chitinophagia</taxon>
        <taxon>Chitinophagales</taxon>
        <taxon>Chitinophagaceae</taxon>
        <taxon>Chitinophaga</taxon>
    </lineage>
</organism>
<reference evidence="5 6" key="1">
    <citation type="submission" date="2018-08" db="EMBL/GenBank/DDBJ databases">
        <title>Chitinophaga sp. K20C18050901, a novel bacterium isolated from forest soil.</title>
        <authorList>
            <person name="Wang C."/>
        </authorList>
    </citation>
    <scope>NUCLEOTIDE SEQUENCE [LARGE SCALE GENOMIC DNA]</scope>
    <source>
        <strain evidence="5 6">K20C18050901</strain>
    </source>
</reference>
<name>A0A3E1P5Z9_9BACT</name>
<dbReference type="RefSeq" id="WP_116852907.1">
    <property type="nucleotide sequence ID" value="NZ_QTJV01000002.1"/>
</dbReference>
<dbReference type="InterPro" id="IPR032783">
    <property type="entry name" value="AraC_lig"/>
</dbReference>
<keyword evidence="1" id="KW-0805">Transcription regulation</keyword>
<dbReference type="OrthoDB" id="2666928at2"/>
<dbReference type="SUPFAM" id="SSF46689">
    <property type="entry name" value="Homeodomain-like"/>
    <property type="match status" value="2"/>
</dbReference>
<evidence type="ECO:0000256" key="2">
    <source>
        <dbReference type="ARBA" id="ARBA00023125"/>
    </source>
</evidence>
<dbReference type="InterPro" id="IPR018060">
    <property type="entry name" value="HTH_AraC"/>
</dbReference>
<keyword evidence="6" id="KW-1185">Reference proteome</keyword>
<dbReference type="AlphaFoldDB" id="A0A3E1P5Z9"/>
<dbReference type="Pfam" id="PF12852">
    <property type="entry name" value="Cupin_6"/>
    <property type="match status" value="1"/>
</dbReference>
<dbReference type="PRINTS" id="PR00032">
    <property type="entry name" value="HTHARAC"/>
</dbReference>
<dbReference type="InterPro" id="IPR009057">
    <property type="entry name" value="Homeodomain-like_sf"/>
</dbReference>
<feature type="domain" description="HTH araC/xylS-type" evidence="4">
    <location>
        <begin position="202"/>
        <end position="300"/>
    </location>
</feature>
<dbReference type="InterPro" id="IPR020449">
    <property type="entry name" value="Tscrpt_reg_AraC-type_HTH"/>
</dbReference>
<dbReference type="PANTHER" id="PTHR46796:SF7">
    <property type="entry name" value="ARAC FAMILY TRANSCRIPTIONAL REGULATOR"/>
    <property type="match status" value="1"/>
</dbReference>
<comment type="caution">
    <text evidence="5">The sequence shown here is derived from an EMBL/GenBank/DDBJ whole genome shotgun (WGS) entry which is preliminary data.</text>
</comment>
<gene>
    <name evidence="5" type="ORF">DXN04_08545</name>
</gene>
<evidence type="ECO:0000259" key="4">
    <source>
        <dbReference type="PROSITE" id="PS01124"/>
    </source>
</evidence>
<dbReference type="Pfam" id="PF12833">
    <property type="entry name" value="HTH_18"/>
    <property type="match status" value="1"/>
</dbReference>
<evidence type="ECO:0000256" key="3">
    <source>
        <dbReference type="ARBA" id="ARBA00023163"/>
    </source>
</evidence>
<dbReference type="Gene3D" id="1.10.10.60">
    <property type="entry name" value="Homeodomain-like"/>
    <property type="match status" value="2"/>
</dbReference>
<dbReference type="Proteomes" id="UP000261174">
    <property type="component" value="Unassembled WGS sequence"/>
</dbReference>
<dbReference type="SMART" id="SM00342">
    <property type="entry name" value="HTH_ARAC"/>
    <property type="match status" value="1"/>
</dbReference>
<evidence type="ECO:0000313" key="6">
    <source>
        <dbReference type="Proteomes" id="UP000261174"/>
    </source>
</evidence>
<evidence type="ECO:0000256" key="1">
    <source>
        <dbReference type="ARBA" id="ARBA00023015"/>
    </source>
</evidence>
<dbReference type="InterPro" id="IPR018062">
    <property type="entry name" value="HTH_AraC-typ_CS"/>
</dbReference>
<keyword evidence="2" id="KW-0238">DNA-binding</keyword>
<proteinExistence type="predicted"/>
<dbReference type="GO" id="GO:0003700">
    <property type="term" value="F:DNA-binding transcription factor activity"/>
    <property type="evidence" value="ECO:0007669"/>
    <property type="project" value="InterPro"/>
</dbReference>
<accession>A0A3E1P5Z9</accession>
<dbReference type="EMBL" id="QTJV01000002">
    <property type="protein sequence ID" value="RFM35428.1"/>
    <property type="molecule type" value="Genomic_DNA"/>
</dbReference>
<dbReference type="PROSITE" id="PS00041">
    <property type="entry name" value="HTH_ARAC_FAMILY_1"/>
    <property type="match status" value="1"/>
</dbReference>
<dbReference type="InterPro" id="IPR050204">
    <property type="entry name" value="AraC_XylS_family_regulators"/>
</dbReference>
<sequence>MDTLSDVLAILRPQTFVSAGLDAGKEWAIQFPPHDGIKFNAILKGTCYLQVEGDENVYLLHAGDCFLLTSGRRFVMGSDLSIPTIHSDTIFSHAKDGIATCNGGGSCFLTGARFHFGDQSARLLFGQLPPVVYVPEKYDQAAVLRWGIERFTTEFRSERFGRRTILEHLAPIMLVQTLRIYMSSPGAKNTGWFAAVVHPNLGVVMQAIHSRPQEKWTVESLSELAYMSRSGFALKFRQVIGQSPLEYLTQWRMFMAAEYLKSTDQSISEIALAVGYESESSFSAAFKKVMGAAPRSYKGSAVK</sequence>
<dbReference type="PROSITE" id="PS01124">
    <property type="entry name" value="HTH_ARAC_FAMILY_2"/>
    <property type="match status" value="1"/>
</dbReference>
<protein>
    <submittedName>
        <fullName evidence="5">AraC family transcriptional regulator</fullName>
    </submittedName>
</protein>
<dbReference type="GO" id="GO:0043565">
    <property type="term" value="F:sequence-specific DNA binding"/>
    <property type="evidence" value="ECO:0007669"/>
    <property type="project" value="InterPro"/>
</dbReference>